<evidence type="ECO:0000313" key="2">
    <source>
        <dbReference type="Proteomes" id="UP000279331"/>
    </source>
</evidence>
<proteinExistence type="predicted"/>
<accession>A0AB38UN32</accession>
<dbReference type="EMBL" id="UPHL01000025">
    <property type="protein sequence ID" value="VAZ82062.1"/>
    <property type="molecule type" value="Genomic_DNA"/>
</dbReference>
<protein>
    <recommendedName>
        <fullName evidence="3">Secreted protein</fullName>
    </recommendedName>
</protein>
<name>A0AB38UN32_9MYCO</name>
<comment type="caution">
    <text evidence="1">The sequence shown here is derived from an EMBL/GenBank/DDBJ whole genome shotgun (WGS) entry which is preliminary data.</text>
</comment>
<evidence type="ECO:0008006" key="3">
    <source>
        <dbReference type="Google" id="ProtNLM"/>
    </source>
</evidence>
<evidence type="ECO:0000313" key="1">
    <source>
        <dbReference type="EMBL" id="VAZ82062.1"/>
    </source>
</evidence>
<gene>
    <name evidence="1" type="ORF">LAUMK42_00866</name>
</gene>
<organism evidence="1 2">
    <name type="scientific">Mycobacterium persicum</name>
    <dbReference type="NCBI Taxonomy" id="1487726"/>
    <lineage>
        <taxon>Bacteria</taxon>
        <taxon>Bacillati</taxon>
        <taxon>Actinomycetota</taxon>
        <taxon>Actinomycetes</taxon>
        <taxon>Mycobacteriales</taxon>
        <taxon>Mycobacteriaceae</taxon>
        <taxon>Mycobacterium</taxon>
    </lineage>
</organism>
<reference evidence="1 2" key="1">
    <citation type="submission" date="2018-09" db="EMBL/GenBank/DDBJ databases">
        <authorList>
            <person name="Tagini F."/>
        </authorList>
    </citation>
    <scope>NUCLEOTIDE SEQUENCE [LARGE SCALE GENOMIC DNA]</scope>
    <source>
        <strain evidence="1 2">MK42</strain>
    </source>
</reference>
<dbReference type="Proteomes" id="UP000279331">
    <property type="component" value="Unassembled WGS sequence"/>
</dbReference>
<sequence length="149" mass="15413">MAAGAASLVGRVVRGVAAWKVLAATVVWGVAQEGGTDSWPIEPALRAAAETCPPRTPPARMVAPDSDLAMEFSGASRAGATLGTVSATGCATPEIKPRLFSVLMIPLAMPLTPVTEPIVEYQANRASRAVKSSLRILGSFKVLTKTPNS</sequence>
<dbReference type="AlphaFoldDB" id="A0AB38UN32"/>